<dbReference type="PANTHER" id="PTHR36072">
    <property type="entry name" value="OS01G0541600 PROTEIN"/>
    <property type="match status" value="1"/>
</dbReference>
<reference evidence="2" key="1">
    <citation type="submission" date="2019-11" db="EMBL/GenBank/DDBJ databases">
        <authorList>
            <person name="Liu Y."/>
            <person name="Hou J."/>
            <person name="Li T.-Q."/>
            <person name="Guan C.-H."/>
            <person name="Wu X."/>
            <person name="Wu H.-Z."/>
            <person name="Ling F."/>
            <person name="Zhang R."/>
            <person name="Shi X.-G."/>
            <person name="Ren J.-P."/>
            <person name="Chen E.-F."/>
            <person name="Sun J.-M."/>
        </authorList>
    </citation>
    <scope>NUCLEOTIDE SEQUENCE</scope>
    <source>
        <strain evidence="2">Adult_tree_wgs_1</strain>
        <tissue evidence="2">Leaves</tissue>
    </source>
</reference>
<accession>A0A834HBB9</accession>
<feature type="region of interest" description="Disordered" evidence="1">
    <location>
        <begin position="119"/>
        <end position="233"/>
    </location>
</feature>
<evidence type="ECO:0000313" key="3">
    <source>
        <dbReference type="Proteomes" id="UP000626092"/>
    </source>
</evidence>
<dbReference type="AlphaFoldDB" id="A0A834HBB9"/>
<name>A0A834HBB9_RHOSS</name>
<evidence type="ECO:0000256" key="1">
    <source>
        <dbReference type="SAM" id="MobiDB-lite"/>
    </source>
</evidence>
<feature type="compositionally biased region" description="Basic residues" evidence="1">
    <location>
        <begin position="198"/>
        <end position="207"/>
    </location>
</feature>
<protein>
    <submittedName>
        <fullName evidence="2">Uncharacterized protein</fullName>
    </submittedName>
</protein>
<feature type="compositionally biased region" description="Low complexity" evidence="1">
    <location>
        <begin position="132"/>
        <end position="152"/>
    </location>
</feature>
<dbReference type="PANTHER" id="PTHR36072:SF2">
    <property type="entry name" value="OS01G0531000 PROTEIN"/>
    <property type="match status" value="1"/>
</dbReference>
<organism evidence="2 3">
    <name type="scientific">Rhododendron simsii</name>
    <name type="common">Sims's rhododendron</name>
    <dbReference type="NCBI Taxonomy" id="118357"/>
    <lineage>
        <taxon>Eukaryota</taxon>
        <taxon>Viridiplantae</taxon>
        <taxon>Streptophyta</taxon>
        <taxon>Embryophyta</taxon>
        <taxon>Tracheophyta</taxon>
        <taxon>Spermatophyta</taxon>
        <taxon>Magnoliopsida</taxon>
        <taxon>eudicotyledons</taxon>
        <taxon>Gunneridae</taxon>
        <taxon>Pentapetalae</taxon>
        <taxon>asterids</taxon>
        <taxon>Ericales</taxon>
        <taxon>Ericaceae</taxon>
        <taxon>Ericoideae</taxon>
        <taxon>Rhodoreae</taxon>
        <taxon>Rhododendron</taxon>
    </lineage>
</organism>
<evidence type="ECO:0000313" key="2">
    <source>
        <dbReference type="EMBL" id="KAF7150062.1"/>
    </source>
</evidence>
<proteinExistence type="predicted"/>
<dbReference type="Proteomes" id="UP000626092">
    <property type="component" value="Unassembled WGS sequence"/>
</dbReference>
<dbReference type="EMBL" id="WJXA01000002">
    <property type="protein sequence ID" value="KAF7150062.1"/>
    <property type="molecule type" value="Genomic_DNA"/>
</dbReference>
<sequence>MKFMSVRYQWLGWELSTRRPLFGQWTRPHSPNEGLIENHFEGSRFPGAIKHLMNERCIVILLSFCRCESILQPGYNCTFRLEKNRAKARRSRHKRPNISTQNNVIYTCHFCSHQNLKRGTPRGHTKDICPPKAKSPMKSKSSSSIVLKSVNSEKPAMSNPEVKRTDEIASPAMTTEDLVTETPATPSVSTCTTLLETKRKKRNRSGSKKAAESESNSDALDAEKSVGTSNKRKMKPWSCFPWFPILCHSFSFPQGRNVGALVKILAPPPSTPNTKLLA</sequence>
<keyword evidence="3" id="KW-1185">Reference proteome</keyword>
<dbReference type="OrthoDB" id="1937463at2759"/>
<gene>
    <name evidence="2" type="ORF">RHSIM_Rhsim02G0230900</name>
</gene>
<comment type="caution">
    <text evidence="2">The sequence shown here is derived from an EMBL/GenBank/DDBJ whole genome shotgun (WGS) entry which is preliminary data.</text>
</comment>
<feature type="compositionally biased region" description="Polar residues" evidence="1">
    <location>
        <begin position="182"/>
        <end position="195"/>
    </location>
</feature>